<dbReference type="InterPro" id="IPR029154">
    <property type="entry name" value="HIBADH-like_NADP-bd"/>
</dbReference>
<dbReference type="GO" id="GO:0008442">
    <property type="term" value="F:3-hydroxyisobutyrate dehydrogenase activity"/>
    <property type="evidence" value="ECO:0007669"/>
    <property type="project" value="UniProtKB-EC"/>
</dbReference>
<dbReference type="InterPro" id="IPR008927">
    <property type="entry name" value="6-PGluconate_DH-like_C_sf"/>
</dbReference>
<evidence type="ECO:0000256" key="5">
    <source>
        <dbReference type="ARBA" id="ARBA00023002"/>
    </source>
</evidence>
<evidence type="ECO:0000256" key="1">
    <source>
        <dbReference type="ARBA" id="ARBA00005109"/>
    </source>
</evidence>
<dbReference type="InterPro" id="IPR015815">
    <property type="entry name" value="HIBADH-related"/>
</dbReference>
<dbReference type="GO" id="GO:0006574">
    <property type="term" value="P:L-valine catabolic process"/>
    <property type="evidence" value="ECO:0007669"/>
    <property type="project" value="TreeGrafter"/>
</dbReference>
<feature type="active site" evidence="8">
    <location>
        <position position="190"/>
    </location>
</feature>
<dbReference type="InterPro" id="IPR006115">
    <property type="entry name" value="6PGDH_NADP-bd"/>
</dbReference>
<dbReference type="EMBL" id="OV121133">
    <property type="protein sequence ID" value="CAH0550035.1"/>
    <property type="molecule type" value="Genomic_DNA"/>
</dbReference>
<evidence type="ECO:0000256" key="9">
    <source>
        <dbReference type="RuleBase" id="RU910714"/>
    </source>
</evidence>
<dbReference type="PANTHER" id="PTHR22981:SF7">
    <property type="entry name" value="3-HYDROXYISOBUTYRATE DEHYDROGENASE, MITOCHONDRIAL"/>
    <property type="match status" value="1"/>
</dbReference>
<dbReference type="NCBIfam" id="TIGR01692">
    <property type="entry name" value="HIBADH"/>
    <property type="match status" value="1"/>
</dbReference>
<dbReference type="Pfam" id="PF14833">
    <property type="entry name" value="NAD_binding_11"/>
    <property type="match status" value="1"/>
</dbReference>
<gene>
    <name evidence="12" type="ORF">MELIAE_LOCUS2951</name>
</gene>
<name>A0A9P0AWD8_BRAAE</name>
<dbReference type="Pfam" id="PF03446">
    <property type="entry name" value="NAD_binding_2"/>
    <property type="match status" value="1"/>
</dbReference>
<comment type="similarity">
    <text evidence="2">Belongs to the HIBADH-related family. 3-hydroxyisobutyrate dehydrogenase subfamily.</text>
</comment>
<evidence type="ECO:0000256" key="6">
    <source>
        <dbReference type="ARBA" id="ARBA00023027"/>
    </source>
</evidence>
<protein>
    <recommendedName>
        <fullName evidence="3 9">3-hydroxyisobutyrate dehydrogenase</fullName>
        <shortName evidence="9">HIBADH</shortName>
        <ecNumber evidence="3 9">1.1.1.31</ecNumber>
    </recommendedName>
</protein>
<evidence type="ECO:0000256" key="8">
    <source>
        <dbReference type="PIRSR" id="PIRSR000103-1"/>
    </source>
</evidence>
<dbReference type="EC" id="1.1.1.31" evidence="3 9"/>
<dbReference type="FunFam" id="1.10.1040.10:FF:000006">
    <property type="entry name" value="3-hydroxyisobutyrate dehydrogenase"/>
    <property type="match status" value="1"/>
</dbReference>
<sequence>MLIQKNMRLLAKFESLFQKRNASKISFIGLGQMGSKMARNLIKKGNTVKVFDVIPEARNSIEGAQPCDSLQQVVEGCDVIITMLPNGRIVKEITLGQRGVLEHLEKGAVLVDCSTIEHQCAVDVNEAVLKRGGKFLDAPVSGGITGAEAGTLTFMVGGDETTVKTVEPTLLQMGQKVYHCGQTGSGQIAKMCNNLILGVTMIGTCEAMNLARKLGLDQKKLTEIVNASTGKSWSSEIYNPVPGILPNVPSSNGYKGGFAVPLMAKDLGIADSAALACGAAVPLTAAALQIYRMMQNHGFEQKDFSSVYEFLKGKNSK</sequence>
<dbReference type="GO" id="GO:0051287">
    <property type="term" value="F:NAD binding"/>
    <property type="evidence" value="ECO:0007669"/>
    <property type="project" value="InterPro"/>
</dbReference>
<dbReference type="Gene3D" id="1.10.1040.10">
    <property type="entry name" value="N-(1-d-carboxylethyl)-l-norvaline Dehydrogenase, domain 2"/>
    <property type="match status" value="1"/>
</dbReference>
<keyword evidence="5 9" id="KW-0560">Oxidoreductase</keyword>
<dbReference type="GO" id="GO:0005739">
    <property type="term" value="C:mitochondrion"/>
    <property type="evidence" value="ECO:0007669"/>
    <property type="project" value="TreeGrafter"/>
</dbReference>
<comment type="pathway">
    <text evidence="1 9">Amino-acid degradation; L-valine degradation.</text>
</comment>
<dbReference type="GO" id="GO:0050661">
    <property type="term" value="F:NADP binding"/>
    <property type="evidence" value="ECO:0007669"/>
    <property type="project" value="InterPro"/>
</dbReference>
<dbReference type="SUPFAM" id="SSF48179">
    <property type="entry name" value="6-phosphogluconate dehydrogenase C-terminal domain-like"/>
    <property type="match status" value="1"/>
</dbReference>
<evidence type="ECO:0000313" key="12">
    <source>
        <dbReference type="EMBL" id="CAH0550035.1"/>
    </source>
</evidence>
<dbReference type="Proteomes" id="UP001154078">
    <property type="component" value="Chromosome 2"/>
</dbReference>
<dbReference type="PROSITE" id="PS00895">
    <property type="entry name" value="3_HYDROXYISOBUT_DH"/>
    <property type="match status" value="1"/>
</dbReference>
<keyword evidence="4 9" id="KW-0101">Branched-chain amino acid catabolism</keyword>
<dbReference type="AlphaFoldDB" id="A0A9P0AWD8"/>
<evidence type="ECO:0000256" key="7">
    <source>
        <dbReference type="ARBA" id="ARBA00049197"/>
    </source>
</evidence>
<dbReference type="InterPro" id="IPR013328">
    <property type="entry name" value="6PGD_dom2"/>
</dbReference>
<evidence type="ECO:0000259" key="11">
    <source>
        <dbReference type="Pfam" id="PF14833"/>
    </source>
</evidence>
<keyword evidence="6 9" id="KW-0520">NAD</keyword>
<feature type="domain" description="3-hydroxyisobutyrate dehydrogenase-like NAD-binding" evidence="11">
    <location>
        <begin position="184"/>
        <end position="310"/>
    </location>
</feature>
<dbReference type="InterPro" id="IPR036291">
    <property type="entry name" value="NAD(P)-bd_dom_sf"/>
</dbReference>
<evidence type="ECO:0000256" key="3">
    <source>
        <dbReference type="ARBA" id="ARBA00012991"/>
    </source>
</evidence>
<reference evidence="12" key="1">
    <citation type="submission" date="2021-12" db="EMBL/GenBank/DDBJ databases">
        <authorList>
            <person name="King R."/>
        </authorList>
    </citation>
    <scope>NUCLEOTIDE SEQUENCE</scope>
</reference>
<dbReference type="SUPFAM" id="SSF51735">
    <property type="entry name" value="NAD(P)-binding Rossmann-fold domains"/>
    <property type="match status" value="1"/>
</dbReference>
<dbReference type="InterPro" id="IPR002204">
    <property type="entry name" value="3-OH-isobutyrate_DH-rel_CS"/>
</dbReference>
<evidence type="ECO:0000256" key="2">
    <source>
        <dbReference type="ARBA" id="ARBA00006013"/>
    </source>
</evidence>
<dbReference type="OrthoDB" id="435038at2759"/>
<accession>A0A9P0AWD8</accession>
<organism evidence="12 13">
    <name type="scientific">Brassicogethes aeneus</name>
    <name type="common">Rape pollen beetle</name>
    <name type="synonym">Meligethes aeneus</name>
    <dbReference type="NCBI Taxonomy" id="1431903"/>
    <lineage>
        <taxon>Eukaryota</taxon>
        <taxon>Metazoa</taxon>
        <taxon>Ecdysozoa</taxon>
        <taxon>Arthropoda</taxon>
        <taxon>Hexapoda</taxon>
        <taxon>Insecta</taxon>
        <taxon>Pterygota</taxon>
        <taxon>Neoptera</taxon>
        <taxon>Endopterygota</taxon>
        <taxon>Coleoptera</taxon>
        <taxon>Polyphaga</taxon>
        <taxon>Cucujiformia</taxon>
        <taxon>Nitidulidae</taxon>
        <taxon>Meligethinae</taxon>
        <taxon>Brassicogethes</taxon>
    </lineage>
</organism>
<evidence type="ECO:0000259" key="10">
    <source>
        <dbReference type="Pfam" id="PF03446"/>
    </source>
</evidence>
<dbReference type="PANTHER" id="PTHR22981">
    <property type="entry name" value="3-HYDROXYISOBUTYRATE DEHYDROGENASE-RELATED"/>
    <property type="match status" value="1"/>
</dbReference>
<proteinExistence type="inferred from homology"/>
<evidence type="ECO:0000313" key="13">
    <source>
        <dbReference type="Proteomes" id="UP001154078"/>
    </source>
</evidence>
<comment type="catalytic activity">
    <reaction evidence="7 9">
        <text>3-hydroxy-2-methylpropanoate + NAD(+) = 2-methyl-3-oxopropanoate + NADH + H(+)</text>
        <dbReference type="Rhea" id="RHEA:17681"/>
        <dbReference type="ChEBI" id="CHEBI:11805"/>
        <dbReference type="ChEBI" id="CHEBI:15378"/>
        <dbReference type="ChEBI" id="CHEBI:57540"/>
        <dbReference type="ChEBI" id="CHEBI:57700"/>
        <dbReference type="ChEBI" id="CHEBI:57945"/>
        <dbReference type="EC" id="1.1.1.31"/>
    </reaction>
</comment>
<keyword evidence="13" id="KW-1185">Reference proteome</keyword>
<dbReference type="PIRSF" id="PIRSF000103">
    <property type="entry name" value="HIBADH"/>
    <property type="match status" value="1"/>
</dbReference>
<dbReference type="Gene3D" id="3.40.50.720">
    <property type="entry name" value="NAD(P)-binding Rossmann-like Domain"/>
    <property type="match status" value="1"/>
</dbReference>
<evidence type="ECO:0000256" key="4">
    <source>
        <dbReference type="ARBA" id="ARBA00022456"/>
    </source>
</evidence>
<feature type="domain" description="6-phosphogluconate dehydrogenase NADP-binding" evidence="10">
    <location>
        <begin position="24"/>
        <end position="181"/>
    </location>
</feature>
<dbReference type="InterPro" id="IPR011548">
    <property type="entry name" value="HIBADH"/>
</dbReference>